<dbReference type="KEGG" id="ppac:PAP_09515"/>
<dbReference type="RefSeq" id="WP_048165748.1">
    <property type="nucleotide sequence ID" value="NZ_CP006019.1"/>
</dbReference>
<dbReference type="InterPro" id="IPR004450">
    <property type="entry name" value="Thr_synthase-like"/>
</dbReference>
<name>A0A075M0H0_9EURY</name>
<evidence type="ECO:0000256" key="1">
    <source>
        <dbReference type="ARBA" id="ARBA00001933"/>
    </source>
</evidence>
<evidence type="ECO:0000256" key="5">
    <source>
        <dbReference type="NCBIfam" id="TIGR00260"/>
    </source>
</evidence>
<keyword evidence="9" id="KW-1185">Reference proteome</keyword>
<keyword evidence="3 6" id="KW-0663">Pyridoxal phosphate</keyword>
<dbReference type="eggNOG" id="arCOG01434">
    <property type="taxonomic scope" value="Archaea"/>
</dbReference>
<reference evidence="9" key="1">
    <citation type="submission" date="2013-06" db="EMBL/GenBank/DDBJ databases">
        <title>Complete Genome Sequence of Hyperthermophilic Palaeococcus pacificus DY20341T, Isolated from a Deep-Sea Hydrothermal Sediments.</title>
        <authorList>
            <person name="Zeng X."/>
            <person name="Shao Z."/>
        </authorList>
    </citation>
    <scope>NUCLEOTIDE SEQUENCE [LARGE SCALE GENOMIC DNA]</scope>
    <source>
        <strain evidence="9">DY20341</strain>
    </source>
</reference>
<reference evidence="8 9" key="2">
    <citation type="journal article" date="2015" name="Genome Announc.">
        <title>Complete Genome Sequence of Hyperthermophilic Piezophilic Archaeon Palaeococcus pacificus DY20341T, Isolated from Deep-Sea Hydrothermal Sediments.</title>
        <authorList>
            <person name="Zeng X."/>
            <person name="Jebbar M."/>
            <person name="Shao Z."/>
        </authorList>
    </citation>
    <scope>NUCLEOTIDE SEQUENCE [LARGE SCALE GENOMIC DNA]</scope>
    <source>
        <strain evidence="8 9">DY20341</strain>
    </source>
</reference>
<dbReference type="AlphaFoldDB" id="A0A075M0H0"/>
<evidence type="ECO:0000259" key="7">
    <source>
        <dbReference type="SMART" id="SM00418"/>
    </source>
</evidence>
<dbReference type="EMBL" id="CP006019">
    <property type="protein sequence ID" value="AIF70278.1"/>
    <property type="molecule type" value="Genomic_DNA"/>
</dbReference>
<dbReference type="PANTHER" id="PTHR48078">
    <property type="entry name" value="THREONINE DEHYDRATASE, MITOCHONDRIAL-RELATED"/>
    <property type="match status" value="1"/>
</dbReference>
<dbReference type="Gene3D" id="1.10.10.10">
    <property type="entry name" value="Winged helix-like DNA-binding domain superfamily/Winged helix DNA-binding domain"/>
    <property type="match status" value="1"/>
</dbReference>
<dbReference type="GO" id="GO:0003941">
    <property type="term" value="F:L-serine ammonia-lyase activity"/>
    <property type="evidence" value="ECO:0007669"/>
    <property type="project" value="TreeGrafter"/>
</dbReference>
<dbReference type="CDD" id="cd00090">
    <property type="entry name" value="HTH_ARSR"/>
    <property type="match status" value="1"/>
</dbReference>
<dbReference type="GO" id="GO:0006565">
    <property type="term" value="P:L-serine catabolic process"/>
    <property type="evidence" value="ECO:0007669"/>
    <property type="project" value="TreeGrafter"/>
</dbReference>
<dbReference type="GO" id="GO:0003700">
    <property type="term" value="F:DNA-binding transcription factor activity"/>
    <property type="evidence" value="ECO:0007669"/>
    <property type="project" value="InterPro"/>
</dbReference>
<dbReference type="InterPro" id="IPR005149">
    <property type="entry name" value="Tscrpt_reg_PadR_N"/>
</dbReference>
<sequence length="443" mass="49615">MEVRCHKCGRAYSSIIPPSCICGEGLEITYDYSKVDVKKWRMRNRGVWRYKELLPEVKKIVSLNEGGSPLFKAKLSKELGLEVFIKDETRNPTGSFKDRFATVAVSYGLPFAENGFIVASDGNSAASLAAYAARANKEAFVVIPRRVDKGKLIQMIAFGAKIIRYGESVDEAIPYAKELAKLNGLYDVTSASNLIGIEGQKTLAFELWEELKPTHILVPTGSGSNIYSIYKGFKELLEIGAVEEIPKLIAVQTEKCSPIASEILNIKGKKEFTKALALYVKDPLNKEKAVRAVKESGGTAVLVREEELDMGERLLTKEGVFAEYASAVVVPALLKLKEENYFEKDDKIALVITGSGLKSFYEEKERSIMTGTKLEILRLLRDKPSYGYEIWENISKPMKYQAVYQHIKELESLGLIKEAYKRGRRIYYTLTGKGARILENLEE</sequence>
<proteinExistence type="inferred from homology"/>
<dbReference type="InterPro" id="IPR050147">
    <property type="entry name" value="Ser/Thr_Dehydratase"/>
</dbReference>
<feature type="domain" description="HTH arsR-type" evidence="7">
    <location>
        <begin position="367"/>
        <end position="443"/>
    </location>
</feature>
<dbReference type="InterPro" id="IPR001845">
    <property type="entry name" value="HTH_ArsR_DNA-bd_dom"/>
</dbReference>
<dbReference type="InterPro" id="IPR011991">
    <property type="entry name" value="ArsR-like_HTH"/>
</dbReference>
<dbReference type="SUPFAM" id="SSF46785">
    <property type="entry name" value="Winged helix' DNA-binding domain"/>
    <property type="match status" value="1"/>
</dbReference>
<dbReference type="GO" id="GO:0006567">
    <property type="term" value="P:L-threonine catabolic process"/>
    <property type="evidence" value="ECO:0007669"/>
    <property type="project" value="TreeGrafter"/>
</dbReference>
<dbReference type="GeneID" id="24843000"/>
<dbReference type="InterPro" id="IPR001926">
    <property type="entry name" value="TrpB-like_PALP"/>
</dbReference>
<evidence type="ECO:0000256" key="6">
    <source>
        <dbReference type="PIRSR" id="PIRSR604450-51"/>
    </source>
</evidence>
<dbReference type="Gene3D" id="3.40.50.1100">
    <property type="match status" value="2"/>
</dbReference>
<dbReference type="Pfam" id="PF00291">
    <property type="entry name" value="PALP"/>
    <property type="match status" value="1"/>
</dbReference>
<evidence type="ECO:0000256" key="3">
    <source>
        <dbReference type="ARBA" id="ARBA00022898"/>
    </source>
</evidence>
<dbReference type="EC" id="4.2.3.1" evidence="5"/>
<dbReference type="HOGENOM" id="CLU_028142_4_0_2"/>
<dbReference type="InterPro" id="IPR036390">
    <property type="entry name" value="WH_DNA-bd_sf"/>
</dbReference>
<dbReference type="CDD" id="cd01563">
    <property type="entry name" value="Thr-synth_1"/>
    <property type="match status" value="1"/>
</dbReference>
<evidence type="ECO:0000313" key="9">
    <source>
        <dbReference type="Proteomes" id="UP000027981"/>
    </source>
</evidence>
<evidence type="ECO:0000256" key="4">
    <source>
        <dbReference type="ARBA" id="ARBA00023239"/>
    </source>
</evidence>
<dbReference type="GO" id="GO:0009088">
    <property type="term" value="P:threonine biosynthetic process"/>
    <property type="evidence" value="ECO:0007669"/>
    <property type="project" value="UniProtKB-UniRule"/>
</dbReference>
<evidence type="ECO:0000313" key="8">
    <source>
        <dbReference type="EMBL" id="AIF70278.1"/>
    </source>
</evidence>
<dbReference type="SUPFAM" id="SSF53686">
    <property type="entry name" value="Tryptophan synthase beta subunit-like PLP-dependent enzymes"/>
    <property type="match status" value="1"/>
</dbReference>
<dbReference type="STRING" id="1343739.PAP_09515"/>
<organism evidence="8 9">
    <name type="scientific">Palaeococcus pacificus DY20341</name>
    <dbReference type="NCBI Taxonomy" id="1343739"/>
    <lineage>
        <taxon>Archaea</taxon>
        <taxon>Methanobacteriati</taxon>
        <taxon>Methanobacteriota</taxon>
        <taxon>Thermococci</taxon>
        <taxon>Thermococcales</taxon>
        <taxon>Thermococcaceae</taxon>
        <taxon>Palaeococcus</taxon>
    </lineage>
</organism>
<comment type="similarity">
    <text evidence="2">Belongs to the threonine synthase family.</text>
</comment>
<dbReference type="Pfam" id="PF03551">
    <property type="entry name" value="PadR"/>
    <property type="match status" value="1"/>
</dbReference>
<dbReference type="Proteomes" id="UP000027981">
    <property type="component" value="Chromosome"/>
</dbReference>
<dbReference type="PANTHER" id="PTHR48078:SF6">
    <property type="entry name" value="L-THREONINE DEHYDRATASE CATABOLIC TDCB"/>
    <property type="match status" value="1"/>
</dbReference>
<gene>
    <name evidence="8" type="ORF">PAP_09515</name>
</gene>
<accession>A0A075M0H0</accession>
<comment type="cofactor">
    <cofactor evidence="1 6">
        <name>pyridoxal 5'-phosphate</name>
        <dbReference type="ChEBI" id="CHEBI:597326"/>
    </cofactor>
</comment>
<dbReference type="GO" id="GO:0004794">
    <property type="term" value="F:threonine deaminase activity"/>
    <property type="evidence" value="ECO:0007669"/>
    <property type="project" value="TreeGrafter"/>
</dbReference>
<dbReference type="InterPro" id="IPR036052">
    <property type="entry name" value="TrpB-like_PALP_sf"/>
</dbReference>
<evidence type="ECO:0000256" key="2">
    <source>
        <dbReference type="ARBA" id="ARBA00005517"/>
    </source>
</evidence>
<feature type="modified residue" description="N6-(pyridoxal phosphate)lysine" evidence="6">
    <location>
        <position position="97"/>
    </location>
</feature>
<dbReference type="GO" id="GO:0009097">
    <property type="term" value="P:isoleucine biosynthetic process"/>
    <property type="evidence" value="ECO:0007669"/>
    <property type="project" value="TreeGrafter"/>
</dbReference>
<dbReference type="InterPro" id="IPR036388">
    <property type="entry name" value="WH-like_DNA-bd_sf"/>
</dbReference>
<dbReference type="SMART" id="SM00418">
    <property type="entry name" value="HTH_ARSR"/>
    <property type="match status" value="1"/>
</dbReference>
<dbReference type="NCBIfam" id="TIGR00260">
    <property type="entry name" value="thrC"/>
    <property type="match status" value="1"/>
</dbReference>
<dbReference type="NCBIfam" id="NF004170">
    <property type="entry name" value="PRK05638.1"/>
    <property type="match status" value="1"/>
</dbReference>
<dbReference type="GO" id="GO:0004795">
    <property type="term" value="F:threonine synthase activity"/>
    <property type="evidence" value="ECO:0007669"/>
    <property type="project" value="UniProtKB-UniRule"/>
</dbReference>
<protein>
    <recommendedName>
        <fullName evidence="5">Threonine synthase</fullName>
        <ecNumber evidence="5">4.2.3.1</ecNumber>
    </recommendedName>
</protein>
<keyword evidence="4 8" id="KW-0456">Lyase</keyword>
<dbReference type="OrthoDB" id="6371at2157"/>